<sequence>MAGSVILEQIKKQTTNFLQEKYKSARITFTDVTEIELLAEEAINKDDCSPDAKTMTRIAEASFELDDYWRIVDVLHSRLYTNDWEQWRQSYNALVLLEFLITHGAEEFALEFQRDAGIIEELGSFTHIDEKGFNWGARMLKLSDHILKLLEGGEVLNEARLKALKITNEIQGYGISSSPTSSSSPSWPSSPCSPQGPLQFRSFSTPTTPTLSYFDNINSSKKINNRKSSFSPPPQQQIRKEDHGNNVKSHLWGGGNDDDGVVDQERDVLIDDDDDRKLEKPSKGFVSGICSKIIGGSGDPKVGGFIRCLSDVGGRRREVKKKYNRQTSLWF</sequence>
<dbReference type="InterPro" id="IPR013809">
    <property type="entry name" value="ENTH"/>
</dbReference>
<dbReference type="PANTHER" id="PTHR12276">
    <property type="entry name" value="EPSIN/ENT-RELATED"/>
    <property type="match status" value="1"/>
</dbReference>
<evidence type="ECO:0000256" key="3">
    <source>
        <dbReference type="ARBA" id="ARBA00023034"/>
    </source>
</evidence>
<evidence type="ECO:0000259" key="6">
    <source>
        <dbReference type="PROSITE" id="PS50942"/>
    </source>
</evidence>
<dbReference type="Proteomes" id="UP001341840">
    <property type="component" value="Unassembled WGS sequence"/>
</dbReference>
<evidence type="ECO:0000256" key="2">
    <source>
        <dbReference type="ARBA" id="ARBA00004555"/>
    </source>
</evidence>
<gene>
    <name evidence="7" type="ORF">PIB30_025833</name>
</gene>
<dbReference type="SUPFAM" id="SSF48464">
    <property type="entry name" value="ENTH/VHS domain"/>
    <property type="match status" value="1"/>
</dbReference>
<feature type="region of interest" description="Disordered" evidence="5">
    <location>
        <begin position="222"/>
        <end position="262"/>
    </location>
</feature>
<evidence type="ECO:0000256" key="5">
    <source>
        <dbReference type="SAM" id="MobiDB-lite"/>
    </source>
</evidence>
<protein>
    <recommendedName>
        <fullName evidence="6">ENTH domain-containing protein</fullName>
    </recommendedName>
</protein>
<dbReference type="InterPro" id="IPR008942">
    <property type="entry name" value="ENTH_VHS"/>
</dbReference>
<evidence type="ECO:0000256" key="4">
    <source>
        <dbReference type="ARBA" id="ARBA00023329"/>
    </source>
</evidence>
<reference evidence="7 8" key="1">
    <citation type="journal article" date="2023" name="Plants (Basel)">
        <title>Bridging the Gap: Combining Genomics and Transcriptomics Approaches to Understand Stylosanthes scabra, an Orphan Legume from the Brazilian Caatinga.</title>
        <authorList>
            <person name="Ferreira-Neto J.R.C."/>
            <person name="da Silva M.D."/>
            <person name="Binneck E."/>
            <person name="de Melo N.F."/>
            <person name="da Silva R.H."/>
            <person name="de Melo A.L.T.M."/>
            <person name="Pandolfi V."/>
            <person name="Bustamante F.O."/>
            <person name="Brasileiro-Vidal A.C."/>
            <person name="Benko-Iseppon A.M."/>
        </authorList>
    </citation>
    <scope>NUCLEOTIDE SEQUENCE [LARGE SCALE GENOMIC DNA]</scope>
    <source>
        <tissue evidence="7">Leaves</tissue>
    </source>
</reference>
<dbReference type="Pfam" id="PF01417">
    <property type="entry name" value="ENTH"/>
    <property type="match status" value="1"/>
</dbReference>
<comment type="subcellular location">
    <subcellularLocation>
        <location evidence="1">Cytoplasmic vesicle</location>
        <location evidence="1">Clathrin-coated vesicle</location>
    </subcellularLocation>
    <subcellularLocation>
        <location evidence="2">Golgi apparatus</location>
    </subcellularLocation>
</comment>
<dbReference type="EMBL" id="JASCZI010151130">
    <property type="protein sequence ID" value="MED6169929.1"/>
    <property type="molecule type" value="Genomic_DNA"/>
</dbReference>
<accession>A0ABU6V9Q7</accession>
<dbReference type="SMART" id="SM00273">
    <property type="entry name" value="ENTH"/>
    <property type="match status" value="1"/>
</dbReference>
<feature type="compositionally biased region" description="Low complexity" evidence="5">
    <location>
        <begin position="176"/>
        <end position="193"/>
    </location>
</feature>
<comment type="caution">
    <text evidence="7">The sequence shown here is derived from an EMBL/GenBank/DDBJ whole genome shotgun (WGS) entry which is preliminary data.</text>
</comment>
<proteinExistence type="predicted"/>
<dbReference type="PROSITE" id="PS50942">
    <property type="entry name" value="ENTH"/>
    <property type="match status" value="1"/>
</dbReference>
<organism evidence="7 8">
    <name type="scientific">Stylosanthes scabra</name>
    <dbReference type="NCBI Taxonomy" id="79078"/>
    <lineage>
        <taxon>Eukaryota</taxon>
        <taxon>Viridiplantae</taxon>
        <taxon>Streptophyta</taxon>
        <taxon>Embryophyta</taxon>
        <taxon>Tracheophyta</taxon>
        <taxon>Spermatophyta</taxon>
        <taxon>Magnoliopsida</taxon>
        <taxon>eudicotyledons</taxon>
        <taxon>Gunneridae</taxon>
        <taxon>Pentapetalae</taxon>
        <taxon>rosids</taxon>
        <taxon>fabids</taxon>
        <taxon>Fabales</taxon>
        <taxon>Fabaceae</taxon>
        <taxon>Papilionoideae</taxon>
        <taxon>50 kb inversion clade</taxon>
        <taxon>dalbergioids sensu lato</taxon>
        <taxon>Dalbergieae</taxon>
        <taxon>Pterocarpus clade</taxon>
        <taxon>Stylosanthes</taxon>
    </lineage>
</organism>
<name>A0ABU6V9Q7_9FABA</name>
<keyword evidence="4" id="KW-0968">Cytoplasmic vesicle</keyword>
<evidence type="ECO:0000256" key="1">
    <source>
        <dbReference type="ARBA" id="ARBA00004132"/>
    </source>
</evidence>
<evidence type="ECO:0000313" key="8">
    <source>
        <dbReference type="Proteomes" id="UP001341840"/>
    </source>
</evidence>
<keyword evidence="8" id="KW-1185">Reference proteome</keyword>
<feature type="domain" description="ENTH" evidence="6">
    <location>
        <begin position="27"/>
        <end position="160"/>
    </location>
</feature>
<evidence type="ECO:0000313" key="7">
    <source>
        <dbReference type="EMBL" id="MED6169929.1"/>
    </source>
</evidence>
<dbReference type="CDD" id="cd03571">
    <property type="entry name" value="ENTH"/>
    <property type="match status" value="1"/>
</dbReference>
<keyword evidence="3" id="KW-0333">Golgi apparatus</keyword>
<dbReference type="Gene3D" id="1.25.40.90">
    <property type="match status" value="1"/>
</dbReference>
<dbReference type="PANTHER" id="PTHR12276:SF95">
    <property type="entry name" value="ENTH_VHS FAMILY PROTEIN"/>
    <property type="match status" value="1"/>
</dbReference>
<feature type="region of interest" description="Disordered" evidence="5">
    <location>
        <begin position="174"/>
        <end position="201"/>
    </location>
</feature>